<dbReference type="InterPro" id="IPR050659">
    <property type="entry name" value="Peptidase_M24B"/>
</dbReference>
<dbReference type="InterPro" id="IPR036005">
    <property type="entry name" value="Creatinase/aminopeptidase-like"/>
</dbReference>
<dbReference type="Pfam" id="PF01321">
    <property type="entry name" value="Creatinase_N"/>
    <property type="match status" value="1"/>
</dbReference>
<keyword evidence="7" id="KW-0031">Aminopeptidase</keyword>
<dbReference type="InterPro" id="IPR000994">
    <property type="entry name" value="Pept_M24"/>
</dbReference>
<dbReference type="PROSITE" id="PS00491">
    <property type="entry name" value="PROLINE_PEPTIDASE"/>
    <property type="match status" value="1"/>
</dbReference>
<dbReference type="GO" id="GO:0046872">
    <property type="term" value="F:metal ion binding"/>
    <property type="evidence" value="ECO:0007669"/>
    <property type="project" value="UniProtKB-KW"/>
</dbReference>
<dbReference type="Pfam" id="PF00557">
    <property type="entry name" value="Peptidase_M24"/>
    <property type="match status" value="1"/>
</dbReference>
<reference evidence="7 8" key="1">
    <citation type="submission" date="2019-09" db="EMBL/GenBank/DDBJ databases">
        <title>Screening of Novel Bioactive Compounds from Soil-Associated.</title>
        <authorList>
            <person name="Gong X."/>
        </authorList>
    </citation>
    <scope>NUCLEOTIDE SEQUENCE [LARGE SCALE GENOMIC DNA]</scope>
    <source>
        <strain evidence="7 8">Gxj-6</strain>
    </source>
</reference>
<dbReference type="AlphaFoldDB" id="A0A5J5K8X7"/>
<evidence type="ECO:0000313" key="8">
    <source>
        <dbReference type="Proteomes" id="UP000327011"/>
    </source>
</evidence>
<feature type="region of interest" description="Disordered" evidence="4">
    <location>
        <begin position="1"/>
        <end position="25"/>
    </location>
</feature>
<keyword evidence="8" id="KW-1185">Reference proteome</keyword>
<dbReference type="InterPro" id="IPR000587">
    <property type="entry name" value="Creatinase_N"/>
</dbReference>
<dbReference type="InterPro" id="IPR001131">
    <property type="entry name" value="Peptidase_M24B_aminopep-P_CS"/>
</dbReference>
<dbReference type="SUPFAM" id="SSF53092">
    <property type="entry name" value="Creatinase/prolidase N-terminal domain"/>
    <property type="match status" value="1"/>
</dbReference>
<evidence type="ECO:0000256" key="1">
    <source>
        <dbReference type="ARBA" id="ARBA00022723"/>
    </source>
</evidence>
<dbReference type="GO" id="GO:0004177">
    <property type="term" value="F:aminopeptidase activity"/>
    <property type="evidence" value="ECO:0007669"/>
    <property type="project" value="UniProtKB-KW"/>
</dbReference>
<feature type="domain" description="Creatinase N-terminal" evidence="6">
    <location>
        <begin position="27"/>
        <end position="156"/>
    </location>
</feature>
<name>A0A5J5K8X7_9ACTN</name>
<evidence type="ECO:0000259" key="6">
    <source>
        <dbReference type="Pfam" id="PF01321"/>
    </source>
</evidence>
<evidence type="ECO:0000259" key="5">
    <source>
        <dbReference type="Pfam" id="PF00557"/>
    </source>
</evidence>
<dbReference type="InterPro" id="IPR029149">
    <property type="entry name" value="Creatin/AminoP/Spt16_N"/>
</dbReference>
<comment type="caution">
    <text evidence="7">The sequence shown here is derived from an EMBL/GenBank/DDBJ whole genome shotgun (WGS) entry which is preliminary data.</text>
</comment>
<dbReference type="EMBL" id="VYTZ01000003">
    <property type="protein sequence ID" value="KAA9379893.1"/>
    <property type="molecule type" value="Genomic_DNA"/>
</dbReference>
<keyword evidence="2" id="KW-0378">Hydrolase</keyword>
<evidence type="ECO:0000256" key="4">
    <source>
        <dbReference type="SAM" id="MobiDB-lite"/>
    </source>
</evidence>
<dbReference type="SUPFAM" id="SSF55920">
    <property type="entry name" value="Creatinase/aminopeptidase"/>
    <property type="match status" value="1"/>
</dbReference>
<sequence>MTDVDKTADKTADRTAGRTAEETHAARRAGLAEALGEHEAGAALVTWPVNVRYLTGLTSSNAAVLVTAAGEAALATDSRYRETAEAVCAGVEVIEDRVVTGVLLDRCAGADRVLVEGDHMPVGLFQRLSERLSGRPPGRRPALTPAGGLVETLRAVKDEAEIEALRRACALTDEAFSLVVERVTAGVTEREIARWLEAAMVELGADRPAFDSIVASGPNGSIPHHSPSERRVERGDLVTMDFGARYGGYHADMTRTVAVGTPAAWQRDLYDLVRRAQRAGRHAVRPGATAGEVDAAAREVIAEAGHAERFGHGLGHGVGLEIHELPFLGPGRTGRLEDRVPITVEPGVYLPGAGGVRIEDTLVTRADGPELLTLTTKELLVL</sequence>
<dbReference type="CDD" id="cd01092">
    <property type="entry name" value="APP-like"/>
    <property type="match status" value="1"/>
</dbReference>
<dbReference type="Proteomes" id="UP000327011">
    <property type="component" value="Unassembled WGS sequence"/>
</dbReference>
<dbReference type="PANTHER" id="PTHR46112:SF8">
    <property type="entry name" value="CYTOPLASMIC PEPTIDASE PEPQ-RELATED"/>
    <property type="match status" value="1"/>
</dbReference>
<keyword evidence="7" id="KW-0645">Protease</keyword>
<evidence type="ECO:0000256" key="3">
    <source>
        <dbReference type="RuleBase" id="RU000590"/>
    </source>
</evidence>
<accession>A0A5J5K8X7</accession>
<proteinExistence type="inferred from homology"/>
<dbReference type="Gene3D" id="3.40.350.10">
    <property type="entry name" value="Creatinase/prolidase N-terminal domain"/>
    <property type="match status" value="1"/>
</dbReference>
<gene>
    <name evidence="7" type="ORF">F5972_09695</name>
</gene>
<protein>
    <submittedName>
        <fullName evidence="7">Aminopeptidase P family protein</fullName>
    </submittedName>
</protein>
<keyword evidence="1 3" id="KW-0479">Metal-binding</keyword>
<organism evidence="7 8">
    <name type="scientific">Microbispora cellulosiformans</name>
    <dbReference type="NCBI Taxonomy" id="2614688"/>
    <lineage>
        <taxon>Bacteria</taxon>
        <taxon>Bacillati</taxon>
        <taxon>Actinomycetota</taxon>
        <taxon>Actinomycetes</taxon>
        <taxon>Streptosporangiales</taxon>
        <taxon>Streptosporangiaceae</taxon>
        <taxon>Microbispora</taxon>
    </lineage>
</organism>
<dbReference type="Gene3D" id="3.90.230.10">
    <property type="entry name" value="Creatinase/methionine aminopeptidase superfamily"/>
    <property type="match status" value="1"/>
</dbReference>
<evidence type="ECO:0000256" key="2">
    <source>
        <dbReference type="ARBA" id="ARBA00022801"/>
    </source>
</evidence>
<comment type="similarity">
    <text evidence="3">Belongs to the peptidase M24B family.</text>
</comment>
<feature type="domain" description="Peptidase M24" evidence="5">
    <location>
        <begin position="163"/>
        <end position="364"/>
    </location>
</feature>
<dbReference type="PANTHER" id="PTHR46112">
    <property type="entry name" value="AMINOPEPTIDASE"/>
    <property type="match status" value="1"/>
</dbReference>
<evidence type="ECO:0000313" key="7">
    <source>
        <dbReference type="EMBL" id="KAA9379893.1"/>
    </source>
</evidence>
<dbReference type="RefSeq" id="WP_150933074.1">
    <property type="nucleotide sequence ID" value="NZ_VYTZ01000003.1"/>
</dbReference>